<name>A0ABM7MQ24_9BURK</name>
<evidence type="ECO:0000313" key="2">
    <source>
        <dbReference type="Proteomes" id="UP000824366"/>
    </source>
</evidence>
<sequence>MDASFFIAAYACYISATGRFFINIGHIETQAQGFSPAMSWRRLLWRDWCWMCTHRSGLHQNPMPAVPIWVSGSDGLSTPLVSDG</sequence>
<reference evidence="1 2" key="1">
    <citation type="journal article" date="2021" name="Microbiol. Spectr.">
        <title>A Single Bacterium Capable of Oxidation and Reduction of Iron at Circumneutral pH.</title>
        <authorList>
            <person name="Kato S."/>
            <person name="Ohkuma M."/>
        </authorList>
    </citation>
    <scope>NUCLEOTIDE SEQUENCE [LARGE SCALE GENOMIC DNA]</scope>
    <source>
        <strain evidence="1 2">MIZ03</strain>
    </source>
</reference>
<gene>
    <name evidence="1" type="ORF">MIZ03_3340</name>
</gene>
<dbReference type="EMBL" id="AP024238">
    <property type="protein sequence ID" value="BCO28440.1"/>
    <property type="molecule type" value="Genomic_DNA"/>
</dbReference>
<dbReference type="Proteomes" id="UP000824366">
    <property type="component" value="Chromosome"/>
</dbReference>
<proteinExistence type="predicted"/>
<evidence type="ECO:0000313" key="1">
    <source>
        <dbReference type="EMBL" id="BCO28440.1"/>
    </source>
</evidence>
<organism evidence="1 2">
    <name type="scientific">Rhodoferax lithotrophicus</name>
    <dbReference type="NCBI Taxonomy" id="2798804"/>
    <lineage>
        <taxon>Bacteria</taxon>
        <taxon>Pseudomonadati</taxon>
        <taxon>Pseudomonadota</taxon>
        <taxon>Betaproteobacteria</taxon>
        <taxon>Burkholderiales</taxon>
        <taxon>Comamonadaceae</taxon>
        <taxon>Rhodoferax</taxon>
    </lineage>
</organism>
<protein>
    <submittedName>
        <fullName evidence="1">Uncharacterized protein</fullName>
    </submittedName>
</protein>
<accession>A0ABM7MQ24</accession>
<keyword evidence="2" id="KW-1185">Reference proteome</keyword>